<dbReference type="FunFam" id="3.40.30.10:FF:000092">
    <property type="entry name" value="Monothiol glutaredoxin"/>
    <property type="match status" value="1"/>
</dbReference>
<dbReference type="InterPro" id="IPR004480">
    <property type="entry name" value="Monothiol_GRX-rel"/>
</dbReference>
<dbReference type="PANTHER" id="PTHR10293:SF73">
    <property type="entry name" value="GLUTAREDOXIN-3"/>
    <property type="match status" value="1"/>
</dbReference>
<dbReference type="NCBIfam" id="TIGR00365">
    <property type="entry name" value="Grx4 family monothiol glutaredoxin"/>
    <property type="match status" value="1"/>
</dbReference>
<dbReference type="GO" id="GO:0006879">
    <property type="term" value="P:intracellular iron ion homeostasis"/>
    <property type="evidence" value="ECO:0007669"/>
    <property type="project" value="TreeGrafter"/>
</dbReference>
<gene>
    <name evidence="5" type="primary">RvY_03892-1</name>
    <name evidence="5" type="synonym">RvY_03892.1</name>
    <name evidence="5" type="ORF">RvY_03892</name>
</gene>
<dbReference type="GO" id="GO:0005634">
    <property type="term" value="C:nucleus"/>
    <property type="evidence" value="ECO:0007669"/>
    <property type="project" value="TreeGrafter"/>
</dbReference>
<dbReference type="OrthoDB" id="415696at2759"/>
<comment type="caution">
    <text evidence="5">The sequence shown here is derived from an EMBL/GenBank/DDBJ whole genome shotgun (WGS) entry which is preliminary data.</text>
</comment>
<protein>
    <recommendedName>
        <fullName evidence="4">Thioredoxin domain-containing protein</fullName>
    </recommendedName>
</protein>
<evidence type="ECO:0000256" key="3">
    <source>
        <dbReference type="ARBA" id="ARBA00023014"/>
    </source>
</evidence>
<name>A0A1D1UVB2_RAMVA</name>
<dbReference type="PANTHER" id="PTHR10293">
    <property type="entry name" value="GLUTAREDOXIN FAMILY MEMBER"/>
    <property type="match status" value="1"/>
</dbReference>
<dbReference type="PROSITE" id="PS51354">
    <property type="entry name" value="GLUTAREDOXIN_2"/>
    <property type="match status" value="1"/>
</dbReference>
<dbReference type="GO" id="GO:0005829">
    <property type="term" value="C:cytosol"/>
    <property type="evidence" value="ECO:0007669"/>
    <property type="project" value="TreeGrafter"/>
</dbReference>
<keyword evidence="3" id="KW-0411">Iron-sulfur</keyword>
<reference evidence="5 6" key="1">
    <citation type="journal article" date="2016" name="Nat. Commun.">
        <title>Extremotolerant tardigrade genome and improved radiotolerance of human cultured cells by tardigrade-unique protein.</title>
        <authorList>
            <person name="Hashimoto T."/>
            <person name="Horikawa D.D."/>
            <person name="Saito Y."/>
            <person name="Kuwahara H."/>
            <person name="Kozuka-Hata H."/>
            <person name="Shin-I T."/>
            <person name="Minakuchi Y."/>
            <person name="Ohishi K."/>
            <person name="Motoyama A."/>
            <person name="Aizu T."/>
            <person name="Enomoto A."/>
            <person name="Kondo K."/>
            <person name="Tanaka S."/>
            <person name="Hara Y."/>
            <person name="Koshikawa S."/>
            <person name="Sagara H."/>
            <person name="Miura T."/>
            <person name="Yokobori S."/>
            <person name="Miyagawa K."/>
            <person name="Suzuki Y."/>
            <person name="Kubo T."/>
            <person name="Oyama M."/>
            <person name="Kohara Y."/>
            <person name="Fujiyama A."/>
            <person name="Arakawa K."/>
            <person name="Katayama T."/>
            <person name="Toyoda A."/>
            <person name="Kunieda T."/>
        </authorList>
    </citation>
    <scope>NUCLEOTIDE SEQUENCE [LARGE SCALE GENOMIC DNA]</scope>
    <source>
        <strain evidence="5 6">YOKOZUNA-1</strain>
    </source>
</reference>
<accession>A0A1D1UVB2</accession>
<evidence type="ECO:0000256" key="1">
    <source>
        <dbReference type="ARBA" id="ARBA00022723"/>
    </source>
</evidence>
<feature type="domain" description="Thioredoxin" evidence="4">
    <location>
        <begin position="1"/>
        <end position="122"/>
    </location>
</feature>
<dbReference type="PROSITE" id="PS51352">
    <property type="entry name" value="THIOREDOXIN_2"/>
    <property type="match status" value="1"/>
</dbReference>
<dbReference type="InterPro" id="IPR033658">
    <property type="entry name" value="GRX_PICOT-like"/>
</dbReference>
<keyword evidence="2" id="KW-0408">Iron</keyword>
<evidence type="ECO:0000313" key="6">
    <source>
        <dbReference type="Proteomes" id="UP000186922"/>
    </source>
</evidence>
<dbReference type="GO" id="GO:0051536">
    <property type="term" value="F:iron-sulfur cluster binding"/>
    <property type="evidence" value="ECO:0007669"/>
    <property type="project" value="UniProtKB-KW"/>
</dbReference>
<dbReference type="Pfam" id="PF00462">
    <property type="entry name" value="Glutaredoxin"/>
    <property type="match status" value="1"/>
</dbReference>
<dbReference type="InterPro" id="IPR002109">
    <property type="entry name" value="Glutaredoxin"/>
</dbReference>
<dbReference type="CDD" id="cd03028">
    <property type="entry name" value="GRX_PICOT_like"/>
    <property type="match status" value="1"/>
</dbReference>
<keyword evidence="6" id="KW-1185">Reference proteome</keyword>
<organism evidence="5 6">
    <name type="scientific">Ramazzottius varieornatus</name>
    <name type="common">Water bear</name>
    <name type="synonym">Tardigrade</name>
    <dbReference type="NCBI Taxonomy" id="947166"/>
    <lineage>
        <taxon>Eukaryota</taxon>
        <taxon>Metazoa</taxon>
        <taxon>Ecdysozoa</taxon>
        <taxon>Tardigrada</taxon>
        <taxon>Eutardigrada</taxon>
        <taxon>Parachela</taxon>
        <taxon>Hypsibioidea</taxon>
        <taxon>Ramazzottiidae</taxon>
        <taxon>Ramazzottius</taxon>
    </lineage>
</organism>
<dbReference type="FunFam" id="3.40.30.10:FF:000012">
    <property type="entry name" value="Monothiol glutaredoxin"/>
    <property type="match status" value="1"/>
</dbReference>
<dbReference type="CDD" id="cd02984">
    <property type="entry name" value="TRX_PICOT"/>
    <property type="match status" value="1"/>
</dbReference>
<keyword evidence="1" id="KW-0479">Metal-binding</keyword>
<evidence type="ECO:0000313" key="5">
    <source>
        <dbReference type="EMBL" id="GAU91682.1"/>
    </source>
</evidence>
<dbReference type="EMBL" id="BDGG01000002">
    <property type="protein sequence ID" value="GAU91682.1"/>
    <property type="molecule type" value="Genomic_DNA"/>
</dbReference>
<evidence type="ECO:0000259" key="4">
    <source>
        <dbReference type="PROSITE" id="PS51352"/>
    </source>
</evidence>
<dbReference type="Proteomes" id="UP000186922">
    <property type="component" value="Unassembled WGS sequence"/>
</dbReference>
<dbReference type="Pfam" id="PF00085">
    <property type="entry name" value="Thioredoxin"/>
    <property type="match status" value="1"/>
</dbReference>
<dbReference type="SUPFAM" id="SSF52833">
    <property type="entry name" value="Thioredoxin-like"/>
    <property type="match status" value="2"/>
</dbReference>
<dbReference type="STRING" id="947166.A0A1D1UVB2"/>
<sequence>MTVDTLEERSSGIMSKVEVKSVDEFEQFVKSHNENLVVAFFWAPWAEQCQQMNEILEELSKDSSLFSVKFLSIEAEKLSPLTSKYGIDSVPSFVFIRNSKEVDRVIGANGPELNRKIRQQISSYVPSMSATIKAEKTLDERLKDLINYDKVMLFMKGSPNEPRCGFSKQIVAILNDNSAKYSTFDILSDNDVREGLKKFSNWPTYPQLYINGELIGGLDIVKELQASGELRAALQGTA</sequence>
<dbReference type="AlphaFoldDB" id="A0A1D1UVB2"/>
<dbReference type="Gene3D" id="3.40.30.10">
    <property type="entry name" value="Glutaredoxin"/>
    <property type="match status" value="2"/>
</dbReference>
<dbReference type="InterPro" id="IPR013766">
    <property type="entry name" value="Thioredoxin_domain"/>
</dbReference>
<evidence type="ECO:0000256" key="2">
    <source>
        <dbReference type="ARBA" id="ARBA00023004"/>
    </source>
</evidence>
<dbReference type="InterPro" id="IPR036249">
    <property type="entry name" value="Thioredoxin-like_sf"/>
</dbReference>
<proteinExistence type="predicted"/>
<dbReference type="GO" id="GO:0046872">
    <property type="term" value="F:metal ion binding"/>
    <property type="evidence" value="ECO:0007669"/>
    <property type="project" value="UniProtKB-KW"/>
</dbReference>